<evidence type="ECO:0000313" key="4">
    <source>
        <dbReference type="EMBL" id="GAH74011.1"/>
    </source>
</evidence>
<dbReference type="Gene3D" id="3.40.640.10">
    <property type="entry name" value="Type I PLP-dependent aspartate aminotransferase-like (Major domain)"/>
    <property type="match status" value="1"/>
</dbReference>
<dbReference type="NCBIfam" id="TIGR01814">
    <property type="entry name" value="kynureninase"/>
    <property type="match status" value="1"/>
</dbReference>
<dbReference type="InterPro" id="IPR015422">
    <property type="entry name" value="PyrdxlP-dep_Trfase_small"/>
</dbReference>
<dbReference type="GO" id="GO:0009435">
    <property type="term" value="P:NAD+ biosynthetic process"/>
    <property type="evidence" value="ECO:0007669"/>
    <property type="project" value="InterPro"/>
</dbReference>
<name>X1HV43_9ZZZZ</name>
<accession>X1HV43</accession>
<comment type="caution">
    <text evidence="4">The sequence shown here is derived from an EMBL/GenBank/DDBJ whole genome shotgun (WGS) entry which is preliminary data.</text>
</comment>
<sequence length="244" mass="27491">EKEGDSIALIMLGGVNYYTGQAFDMERITGIGHSKGCLVGFDLAHAAGNILLKLHDWDVDFAVWCSYKYLNSGPGSIASCFIHEKHSNNSELPRFVGWWGHNKETRFLMGPNFEPIEGAEGWQLSTPPILQMAALRASMEIFDEVGMERLKAKSDLLTGYLEFLIDEIKSESISIITPRDIKRRGCQLSIRIQGNGKVLHNKLTSRGVICDWREPDVIRVAPVPLYNTFMDVYKFSEILKAHIE</sequence>
<dbReference type="PANTHER" id="PTHR14084:SF0">
    <property type="entry name" value="KYNURENINASE"/>
    <property type="match status" value="1"/>
</dbReference>
<dbReference type="GO" id="GO:0005737">
    <property type="term" value="C:cytoplasm"/>
    <property type="evidence" value="ECO:0007669"/>
    <property type="project" value="InterPro"/>
</dbReference>
<dbReference type="AlphaFoldDB" id="X1HV43"/>
<dbReference type="Gene3D" id="3.90.1150.10">
    <property type="entry name" value="Aspartate Aminotransferase, domain 1"/>
    <property type="match status" value="1"/>
</dbReference>
<dbReference type="EMBL" id="BARU01030052">
    <property type="protein sequence ID" value="GAH74011.1"/>
    <property type="molecule type" value="Genomic_DNA"/>
</dbReference>
<dbReference type="GO" id="GO:0030170">
    <property type="term" value="F:pyridoxal phosphate binding"/>
    <property type="evidence" value="ECO:0007669"/>
    <property type="project" value="InterPro"/>
</dbReference>
<dbReference type="GO" id="GO:0019441">
    <property type="term" value="P:L-tryptophan catabolic process to kynurenine"/>
    <property type="evidence" value="ECO:0007669"/>
    <property type="project" value="TreeGrafter"/>
</dbReference>
<protein>
    <submittedName>
        <fullName evidence="4">Uncharacterized protein</fullName>
    </submittedName>
</protein>
<feature type="non-terminal residue" evidence="4">
    <location>
        <position position="1"/>
    </location>
</feature>
<proteinExistence type="predicted"/>
<dbReference type="SUPFAM" id="SSF53383">
    <property type="entry name" value="PLP-dependent transferases"/>
    <property type="match status" value="1"/>
</dbReference>
<evidence type="ECO:0000256" key="2">
    <source>
        <dbReference type="ARBA" id="ARBA00022801"/>
    </source>
</evidence>
<keyword evidence="3" id="KW-0663">Pyridoxal phosphate</keyword>
<keyword evidence="1" id="KW-0662">Pyridine nucleotide biosynthesis</keyword>
<dbReference type="InterPro" id="IPR015421">
    <property type="entry name" value="PyrdxlP-dep_Trfase_major"/>
</dbReference>
<dbReference type="GO" id="GO:0043420">
    <property type="term" value="P:anthranilate metabolic process"/>
    <property type="evidence" value="ECO:0007669"/>
    <property type="project" value="TreeGrafter"/>
</dbReference>
<gene>
    <name evidence="4" type="ORF">S03H2_47743</name>
</gene>
<organism evidence="4">
    <name type="scientific">marine sediment metagenome</name>
    <dbReference type="NCBI Taxonomy" id="412755"/>
    <lineage>
        <taxon>unclassified sequences</taxon>
        <taxon>metagenomes</taxon>
        <taxon>ecological metagenomes</taxon>
    </lineage>
</organism>
<dbReference type="GO" id="GO:0030429">
    <property type="term" value="F:kynureninase activity"/>
    <property type="evidence" value="ECO:0007669"/>
    <property type="project" value="InterPro"/>
</dbReference>
<dbReference type="InterPro" id="IPR015424">
    <property type="entry name" value="PyrdxlP-dep_Trfase"/>
</dbReference>
<dbReference type="InterPro" id="IPR010111">
    <property type="entry name" value="Kynureninase"/>
</dbReference>
<reference evidence="4" key="1">
    <citation type="journal article" date="2014" name="Front. Microbiol.">
        <title>High frequency of phylogenetically diverse reductive dehalogenase-homologous genes in deep subseafloor sedimentary metagenomes.</title>
        <authorList>
            <person name="Kawai M."/>
            <person name="Futagami T."/>
            <person name="Toyoda A."/>
            <person name="Takaki Y."/>
            <person name="Nishi S."/>
            <person name="Hori S."/>
            <person name="Arai W."/>
            <person name="Tsubouchi T."/>
            <person name="Morono Y."/>
            <person name="Uchiyama I."/>
            <person name="Ito T."/>
            <person name="Fujiyama A."/>
            <person name="Inagaki F."/>
            <person name="Takami H."/>
        </authorList>
    </citation>
    <scope>NUCLEOTIDE SEQUENCE</scope>
    <source>
        <strain evidence="4">Expedition CK06-06</strain>
    </source>
</reference>
<dbReference type="PANTHER" id="PTHR14084">
    <property type="entry name" value="KYNURENINASE"/>
    <property type="match status" value="1"/>
</dbReference>
<evidence type="ECO:0000256" key="3">
    <source>
        <dbReference type="ARBA" id="ARBA00022898"/>
    </source>
</evidence>
<evidence type="ECO:0000256" key="1">
    <source>
        <dbReference type="ARBA" id="ARBA00022642"/>
    </source>
</evidence>
<keyword evidence="2" id="KW-0378">Hydrolase</keyword>
<dbReference type="Pfam" id="PF22580">
    <property type="entry name" value="KYNU_C"/>
    <property type="match status" value="1"/>
</dbReference>